<comment type="caution">
    <text evidence="2">The sequence shown here is derived from an EMBL/GenBank/DDBJ whole genome shotgun (WGS) entry which is preliminary data.</text>
</comment>
<evidence type="ECO:0000256" key="1">
    <source>
        <dbReference type="SAM" id="MobiDB-lite"/>
    </source>
</evidence>
<proteinExistence type="predicted"/>
<accession>A0A9Q3KA68</accession>
<evidence type="ECO:0000313" key="2">
    <source>
        <dbReference type="EMBL" id="MBW0576024.1"/>
    </source>
</evidence>
<dbReference type="AlphaFoldDB" id="A0A9Q3KA68"/>
<gene>
    <name evidence="2" type="ORF">O181_115739</name>
</gene>
<protein>
    <submittedName>
        <fullName evidence="2">Uncharacterized protein</fullName>
    </submittedName>
</protein>
<feature type="compositionally biased region" description="Basic and acidic residues" evidence="1">
    <location>
        <begin position="186"/>
        <end position="198"/>
    </location>
</feature>
<keyword evidence="3" id="KW-1185">Reference proteome</keyword>
<feature type="region of interest" description="Disordered" evidence="1">
    <location>
        <begin position="176"/>
        <end position="211"/>
    </location>
</feature>
<evidence type="ECO:0000313" key="3">
    <source>
        <dbReference type="Proteomes" id="UP000765509"/>
    </source>
</evidence>
<reference evidence="2" key="1">
    <citation type="submission" date="2021-03" db="EMBL/GenBank/DDBJ databases">
        <title>Draft genome sequence of rust myrtle Austropuccinia psidii MF-1, a brazilian biotype.</title>
        <authorList>
            <person name="Quecine M.C."/>
            <person name="Pachon D.M.R."/>
            <person name="Bonatelli M.L."/>
            <person name="Correr F.H."/>
            <person name="Franceschini L.M."/>
            <person name="Leite T.F."/>
            <person name="Margarido G.R.A."/>
            <person name="Almeida C.A."/>
            <person name="Ferrarezi J.A."/>
            <person name="Labate C.A."/>
        </authorList>
    </citation>
    <scope>NUCLEOTIDE SEQUENCE</scope>
    <source>
        <strain evidence="2">MF-1</strain>
    </source>
</reference>
<name>A0A9Q3KA68_9BASI</name>
<feature type="compositionally biased region" description="Polar residues" evidence="1">
    <location>
        <begin position="176"/>
        <end position="185"/>
    </location>
</feature>
<dbReference type="Proteomes" id="UP000765509">
    <property type="component" value="Unassembled WGS sequence"/>
</dbReference>
<organism evidence="2 3">
    <name type="scientific">Austropuccinia psidii MF-1</name>
    <dbReference type="NCBI Taxonomy" id="1389203"/>
    <lineage>
        <taxon>Eukaryota</taxon>
        <taxon>Fungi</taxon>
        <taxon>Dikarya</taxon>
        <taxon>Basidiomycota</taxon>
        <taxon>Pucciniomycotina</taxon>
        <taxon>Pucciniomycetes</taxon>
        <taxon>Pucciniales</taxon>
        <taxon>Sphaerophragmiaceae</taxon>
        <taxon>Austropuccinia</taxon>
    </lineage>
</organism>
<dbReference type="EMBL" id="AVOT02097492">
    <property type="protein sequence ID" value="MBW0576024.1"/>
    <property type="molecule type" value="Genomic_DNA"/>
</dbReference>
<sequence>MEVTIQSNQMDVERKRKDQVQKWQVFLSKDTSAGCQSFPHSPRSAPTNVYVNSDSEIIHDNISRDEPFLSGSNRDLSIQILELVQRSQREGVGNIPKPLAGGHELLLPHQELSGSGEHNRTLRRMEPIVLQRKGQEFKELVEKSKSFIHRSEEGAGNDSRFGERRPSGVYKLQTCSRNVQRQAQRTSEEAERYQEESRKGKRKIQLAQTLPTGVQDPPIEAFICGQCLQYGQNSWNSQTKSRKG</sequence>